<dbReference type="Pfam" id="PF13302">
    <property type="entry name" value="Acetyltransf_3"/>
    <property type="match status" value="1"/>
</dbReference>
<organism evidence="1 2">
    <name type="scientific">Aspergillus terreus</name>
    <dbReference type="NCBI Taxonomy" id="33178"/>
    <lineage>
        <taxon>Eukaryota</taxon>
        <taxon>Fungi</taxon>
        <taxon>Dikarya</taxon>
        <taxon>Ascomycota</taxon>
        <taxon>Pezizomycotina</taxon>
        <taxon>Eurotiomycetes</taxon>
        <taxon>Eurotiomycetidae</taxon>
        <taxon>Eurotiales</taxon>
        <taxon>Aspergillaceae</taxon>
        <taxon>Aspergillus</taxon>
        <taxon>Aspergillus subgen. Circumdati</taxon>
    </lineage>
</organism>
<dbReference type="Gene3D" id="3.40.630.30">
    <property type="match status" value="1"/>
</dbReference>
<comment type="caution">
    <text evidence="1">The sequence shown here is derived from an EMBL/GenBank/DDBJ whole genome shotgun (WGS) entry which is preliminary data.</text>
</comment>
<dbReference type="PANTHER" id="PTHR43441:SF5">
    <property type="entry name" value="FAMILY ACETYLTRANSFERASE, PUTATIVE-RELATED"/>
    <property type="match status" value="1"/>
</dbReference>
<dbReference type="InterPro" id="IPR000182">
    <property type="entry name" value="GNAT_dom"/>
</dbReference>
<dbReference type="EMBL" id="BLJY01000009">
    <property type="protein sequence ID" value="GFF19014.1"/>
    <property type="molecule type" value="Genomic_DNA"/>
</dbReference>
<keyword evidence="1" id="KW-0808">Transferase</keyword>
<dbReference type="OrthoDB" id="41238at2759"/>
<dbReference type="GO" id="GO:1990189">
    <property type="term" value="F:protein N-terminal-serine acetyltransferase activity"/>
    <property type="evidence" value="ECO:0007669"/>
    <property type="project" value="TreeGrafter"/>
</dbReference>
<dbReference type="PROSITE" id="PS51186">
    <property type="entry name" value="GNAT"/>
    <property type="match status" value="1"/>
</dbReference>
<dbReference type="InterPro" id="IPR051908">
    <property type="entry name" value="Ribosomal_N-acetyltransferase"/>
</dbReference>
<dbReference type="VEuPathDB" id="FungiDB:ATEG_07753"/>
<name>A0A5M3ZC54_ASPTE</name>
<protein>
    <submittedName>
        <fullName evidence="1">Acyl-CoA N-acyltransferase</fullName>
    </submittedName>
</protein>
<dbReference type="PANTHER" id="PTHR43441">
    <property type="entry name" value="RIBOSOMAL-PROTEIN-SERINE ACETYLTRANSFERASE"/>
    <property type="match status" value="1"/>
</dbReference>
<dbReference type="AlphaFoldDB" id="A0A5M3ZC54"/>
<gene>
    <name evidence="1" type="ORF">ATEIFO6365_0009037700</name>
</gene>
<keyword evidence="1" id="KW-0012">Acyltransferase</keyword>
<proteinExistence type="predicted"/>
<dbReference type="Proteomes" id="UP000452235">
    <property type="component" value="Unassembled WGS sequence"/>
</dbReference>
<dbReference type="GO" id="GO:0008999">
    <property type="term" value="F:protein-N-terminal-alanine acetyltransferase activity"/>
    <property type="evidence" value="ECO:0007669"/>
    <property type="project" value="TreeGrafter"/>
</dbReference>
<keyword evidence="2" id="KW-1185">Reference proteome</keyword>
<sequence length="245" mass="27339">MAQATTFCFPVKDLSSDAVKLTSFEFQPEKHATAYFEGSKDHPELYKYMSIGLYETRDDFINGFLVDLVGKQSSSMTTFAIIDKTRPPSDADPEGQLAGMVSYMAASPVHLSAEVGYIIILPPFQRTHVTTHAVGLLLQYALNSPDQGGLGLRRMQWLADPPNKASLAAARRMGFEQEGILRWNRVMVDAEARGKGHNGREGPPYGKQSDRGRDTVYLSMCWDDWLGGKDKHVERLMLRPVVKEP</sequence>
<evidence type="ECO:0000313" key="1">
    <source>
        <dbReference type="EMBL" id="GFF19014.1"/>
    </source>
</evidence>
<reference evidence="1 2" key="1">
    <citation type="submission" date="2020-01" db="EMBL/GenBank/DDBJ databases">
        <title>Aspergillus terreus IFO 6365 whole genome shotgun sequence.</title>
        <authorList>
            <person name="Kanamasa S."/>
            <person name="Takahashi H."/>
        </authorList>
    </citation>
    <scope>NUCLEOTIDE SEQUENCE [LARGE SCALE GENOMIC DNA]</scope>
    <source>
        <strain evidence="1 2">IFO 6365</strain>
    </source>
</reference>
<dbReference type="SUPFAM" id="SSF55729">
    <property type="entry name" value="Acyl-CoA N-acyltransferases (Nat)"/>
    <property type="match status" value="1"/>
</dbReference>
<accession>A0A5M3ZC54</accession>
<evidence type="ECO:0000313" key="2">
    <source>
        <dbReference type="Proteomes" id="UP000452235"/>
    </source>
</evidence>
<dbReference type="InterPro" id="IPR016181">
    <property type="entry name" value="Acyl_CoA_acyltransferase"/>
</dbReference>